<accession>A0AAD5LA95</accession>
<proteinExistence type="predicted"/>
<evidence type="ECO:0000313" key="4">
    <source>
        <dbReference type="EMBL" id="KAI9558230.1"/>
    </source>
</evidence>
<keyword evidence="1" id="KW-0479">Metal-binding</keyword>
<feature type="region of interest" description="Disordered" evidence="2">
    <location>
        <begin position="216"/>
        <end position="250"/>
    </location>
</feature>
<evidence type="ECO:0000256" key="2">
    <source>
        <dbReference type="SAM" id="MobiDB-lite"/>
    </source>
</evidence>
<dbReference type="Proteomes" id="UP000820818">
    <property type="component" value="Linkage Group LG5"/>
</dbReference>
<dbReference type="PROSITE" id="PS00028">
    <property type="entry name" value="ZINC_FINGER_C2H2_1"/>
    <property type="match status" value="1"/>
</dbReference>
<organism evidence="4 5">
    <name type="scientific">Daphnia sinensis</name>
    <dbReference type="NCBI Taxonomy" id="1820382"/>
    <lineage>
        <taxon>Eukaryota</taxon>
        <taxon>Metazoa</taxon>
        <taxon>Ecdysozoa</taxon>
        <taxon>Arthropoda</taxon>
        <taxon>Crustacea</taxon>
        <taxon>Branchiopoda</taxon>
        <taxon>Diplostraca</taxon>
        <taxon>Cladocera</taxon>
        <taxon>Anomopoda</taxon>
        <taxon>Daphniidae</taxon>
        <taxon>Daphnia</taxon>
        <taxon>Daphnia similis group</taxon>
    </lineage>
</organism>
<dbReference type="EMBL" id="WJBH02000005">
    <property type="protein sequence ID" value="KAI9558230.1"/>
    <property type="molecule type" value="Genomic_DNA"/>
</dbReference>
<dbReference type="AlphaFoldDB" id="A0AAD5LA95"/>
<dbReference type="PROSITE" id="PS50157">
    <property type="entry name" value="ZINC_FINGER_C2H2_2"/>
    <property type="match status" value="1"/>
</dbReference>
<evidence type="ECO:0000313" key="5">
    <source>
        <dbReference type="Proteomes" id="UP000820818"/>
    </source>
</evidence>
<sequence length="268" mass="30840">MTSSSPPPLIPIHGYNHIHHAVVNPSANRQMETQVGTSFDPRPYDVVDVHDQQYDEHWFAQNEDLATRLPVNINEPEFYPLQRSNHSDTEFSTGLLCHHYHPSQDNDHRKNRASNGKKLVADVDCYWYRRNLRNIATIDCLTKKIRTLQKKLKITENIEDVQVNVTQLNAVEWKKKDEIPRKMFHCTICHKKYTSNQGLRLHTQRKHGKTQTACSLFTDTMTPPPDVQRKQSDSDHHGGYSENGRPEMSPQVTLITVSECTVSFSVSA</sequence>
<name>A0AAD5LA95_9CRUS</name>
<dbReference type="GO" id="GO:0008270">
    <property type="term" value="F:zinc ion binding"/>
    <property type="evidence" value="ECO:0007669"/>
    <property type="project" value="UniProtKB-KW"/>
</dbReference>
<dbReference type="InterPro" id="IPR013087">
    <property type="entry name" value="Znf_C2H2_type"/>
</dbReference>
<evidence type="ECO:0000256" key="1">
    <source>
        <dbReference type="PROSITE-ProRule" id="PRU00042"/>
    </source>
</evidence>
<keyword evidence="5" id="KW-1185">Reference proteome</keyword>
<keyword evidence="1" id="KW-0863">Zinc-finger</keyword>
<comment type="caution">
    <text evidence="4">The sequence shown here is derived from an EMBL/GenBank/DDBJ whole genome shotgun (WGS) entry which is preliminary data.</text>
</comment>
<gene>
    <name evidence="4" type="ORF">GHT06_014983</name>
</gene>
<keyword evidence="1" id="KW-0862">Zinc</keyword>
<protein>
    <recommendedName>
        <fullName evidence="3">C2H2-type domain-containing protein</fullName>
    </recommendedName>
</protein>
<feature type="compositionally biased region" description="Basic and acidic residues" evidence="2">
    <location>
        <begin position="227"/>
        <end position="239"/>
    </location>
</feature>
<feature type="domain" description="C2H2-type" evidence="3">
    <location>
        <begin position="184"/>
        <end position="212"/>
    </location>
</feature>
<evidence type="ECO:0000259" key="3">
    <source>
        <dbReference type="PROSITE" id="PS50157"/>
    </source>
</evidence>
<reference evidence="4 5" key="1">
    <citation type="submission" date="2022-05" db="EMBL/GenBank/DDBJ databases">
        <title>A multi-omics perspective on studying reproductive biology in Daphnia sinensis.</title>
        <authorList>
            <person name="Jia J."/>
        </authorList>
    </citation>
    <scope>NUCLEOTIDE SEQUENCE [LARGE SCALE GENOMIC DNA]</scope>
    <source>
        <strain evidence="4 5">WSL</strain>
    </source>
</reference>